<gene>
    <name evidence="5" type="ORF">BN13_80059</name>
</gene>
<dbReference type="Gene3D" id="3.40.50.150">
    <property type="entry name" value="Vaccinia Virus protein VP39"/>
    <property type="match status" value="1"/>
</dbReference>
<feature type="domain" description="DNA methylase N-4/N-6" evidence="4">
    <location>
        <begin position="30"/>
        <end position="323"/>
    </location>
</feature>
<evidence type="ECO:0000256" key="2">
    <source>
        <dbReference type="ARBA" id="ARBA00022679"/>
    </source>
</evidence>
<dbReference type="EMBL" id="CAJC01000194">
    <property type="protein sequence ID" value="CCI54690.1"/>
    <property type="molecule type" value="Genomic_DNA"/>
</dbReference>
<evidence type="ECO:0000256" key="3">
    <source>
        <dbReference type="RuleBase" id="RU362026"/>
    </source>
</evidence>
<dbReference type="STRING" id="1193518.BN13_80059"/>
<dbReference type="InterPro" id="IPR001091">
    <property type="entry name" value="RM_Methyltransferase"/>
</dbReference>
<reference evidence="5 6" key="1">
    <citation type="journal article" date="2013" name="ISME J.">
        <title>A metabolic model for members of the genus Tetrasphaera involved in enhanced biological phosphorus removal.</title>
        <authorList>
            <person name="Kristiansen R."/>
            <person name="Nguyen H.T.T."/>
            <person name="Saunders A.M."/>
            <person name="Nielsen J.L."/>
            <person name="Wimmer R."/>
            <person name="Le V.Q."/>
            <person name="McIlroy S.J."/>
            <person name="Petrovski S."/>
            <person name="Seviour R.J."/>
            <person name="Calteau A."/>
            <person name="Nielsen K.L."/>
            <person name="Nielsen P.H."/>
        </authorList>
    </citation>
    <scope>NUCLEOTIDE SEQUENCE [LARGE SCALE GENOMIC DNA]</scope>
    <source>
        <strain evidence="5 6">Ben 74</strain>
    </source>
</reference>
<dbReference type="Proteomes" id="UP000035720">
    <property type="component" value="Unassembled WGS sequence"/>
</dbReference>
<organism evidence="5 6">
    <name type="scientific">Nostocoides jenkinsii Ben 74</name>
    <dbReference type="NCBI Taxonomy" id="1193518"/>
    <lineage>
        <taxon>Bacteria</taxon>
        <taxon>Bacillati</taxon>
        <taxon>Actinomycetota</taxon>
        <taxon>Actinomycetes</taxon>
        <taxon>Micrococcales</taxon>
        <taxon>Intrasporangiaceae</taxon>
        <taxon>Nostocoides</taxon>
    </lineage>
</organism>
<dbReference type="Pfam" id="PF01555">
    <property type="entry name" value="N6_N4_Mtase"/>
    <property type="match status" value="1"/>
</dbReference>
<evidence type="ECO:0000259" key="4">
    <source>
        <dbReference type="Pfam" id="PF01555"/>
    </source>
</evidence>
<evidence type="ECO:0000313" key="6">
    <source>
        <dbReference type="Proteomes" id="UP000035720"/>
    </source>
</evidence>
<dbReference type="SUPFAM" id="SSF53335">
    <property type="entry name" value="S-adenosyl-L-methionine-dependent methyltransferases"/>
    <property type="match status" value="1"/>
</dbReference>
<dbReference type="PRINTS" id="PR00508">
    <property type="entry name" value="S21N4MTFRASE"/>
</dbReference>
<keyword evidence="6" id="KW-1185">Reference proteome</keyword>
<comment type="similarity">
    <text evidence="3">Belongs to the N(4)/N(6)-methyltransferase family.</text>
</comment>
<keyword evidence="1" id="KW-0489">Methyltransferase</keyword>
<evidence type="ECO:0000256" key="1">
    <source>
        <dbReference type="ARBA" id="ARBA00022603"/>
    </source>
</evidence>
<dbReference type="GO" id="GO:0032259">
    <property type="term" value="P:methylation"/>
    <property type="evidence" value="ECO:0007669"/>
    <property type="project" value="UniProtKB-KW"/>
</dbReference>
<dbReference type="OrthoDB" id="9773060at2"/>
<sequence length="341" mass="36859">MVEPFFRDDRVTVYAESALAVLGDLPANSIDAVCTDPPYAIGLMRTSWDTFRSAARFQEWCTQWGEQCFRAIKPGGHVVAFGGTRTWHRLTSGLEDAGFEIRDSLAWLYGSGFPKAVNLTDDTGDRTGWATALKPGFEPIVLARKPVERTVASNAAAYGTGALRVDACRLPTTDSLGGGSSAKGRVMSTDGWTRPWMADAVAVAASASRSRASTARSEALGRWPANVVLDDQQADILDQQAPGASRFYYAAKPGTAERPRVDGVSHPSVKPLALMRWLIRLVTPAGGVVLDPFAGSGTTVEACLLESRRCIAIERDLSFLPLIEHRLTRQADLLRTESESA</sequence>
<protein>
    <recommendedName>
        <fullName evidence="3">Methyltransferase</fullName>
        <ecNumber evidence="3">2.1.1.-</ecNumber>
    </recommendedName>
</protein>
<name>A0A077MF82_9MICO</name>
<dbReference type="GO" id="GO:0008170">
    <property type="term" value="F:N-methyltransferase activity"/>
    <property type="evidence" value="ECO:0007669"/>
    <property type="project" value="InterPro"/>
</dbReference>
<dbReference type="GO" id="GO:0003677">
    <property type="term" value="F:DNA binding"/>
    <property type="evidence" value="ECO:0007669"/>
    <property type="project" value="InterPro"/>
</dbReference>
<dbReference type="RefSeq" id="WP_048544155.1">
    <property type="nucleotide sequence ID" value="NZ_HF571038.1"/>
</dbReference>
<dbReference type="AlphaFoldDB" id="A0A077MF82"/>
<dbReference type="EC" id="2.1.1.-" evidence="3"/>
<accession>A0A077MF82</accession>
<evidence type="ECO:0000313" key="5">
    <source>
        <dbReference type="EMBL" id="CCI54690.1"/>
    </source>
</evidence>
<dbReference type="InterPro" id="IPR029063">
    <property type="entry name" value="SAM-dependent_MTases_sf"/>
</dbReference>
<keyword evidence="2" id="KW-0808">Transferase</keyword>
<comment type="caution">
    <text evidence="5">The sequence shown here is derived from an EMBL/GenBank/DDBJ whole genome shotgun (WGS) entry which is preliminary data.</text>
</comment>
<proteinExistence type="inferred from homology"/>
<dbReference type="InterPro" id="IPR002941">
    <property type="entry name" value="DNA_methylase_N4/N6"/>
</dbReference>